<dbReference type="PANTHER" id="PTHR24148:SF64">
    <property type="entry name" value="HETEROKARYON INCOMPATIBILITY DOMAIN-CONTAINING PROTEIN"/>
    <property type="match status" value="1"/>
</dbReference>
<dbReference type="InterPro" id="IPR052895">
    <property type="entry name" value="HetReg/Transcr_Mod"/>
</dbReference>
<keyword evidence="4" id="KW-1185">Reference proteome</keyword>
<dbReference type="AlphaFoldDB" id="A0AAJ0F8Q1"/>
<dbReference type="InterPro" id="IPR010730">
    <property type="entry name" value="HET"/>
</dbReference>
<comment type="caution">
    <text evidence="3">The sequence shown here is derived from an EMBL/GenBank/DDBJ whole genome shotgun (WGS) entry which is preliminary data.</text>
</comment>
<evidence type="ECO:0000313" key="4">
    <source>
        <dbReference type="Proteomes" id="UP001239445"/>
    </source>
</evidence>
<protein>
    <submittedName>
        <fullName evidence="3">HET-domain-containing protein</fullName>
    </submittedName>
</protein>
<dbReference type="Pfam" id="PF26639">
    <property type="entry name" value="Het-6_barrel"/>
    <property type="match status" value="1"/>
</dbReference>
<dbReference type="EMBL" id="MU839840">
    <property type="protein sequence ID" value="KAK1752354.1"/>
    <property type="molecule type" value="Genomic_DNA"/>
</dbReference>
<evidence type="ECO:0000313" key="3">
    <source>
        <dbReference type="EMBL" id="KAK1752354.1"/>
    </source>
</evidence>
<dbReference type="Pfam" id="PF06985">
    <property type="entry name" value="HET"/>
    <property type="match status" value="1"/>
</dbReference>
<organism evidence="3 4">
    <name type="scientific">Echria macrotheca</name>
    <dbReference type="NCBI Taxonomy" id="438768"/>
    <lineage>
        <taxon>Eukaryota</taxon>
        <taxon>Fungi</taxon>
        <taxon>Dikarya</taxon>
        <taxon>Ascomycota</taxon>
        <taxon>Pezizomycotina</taxon>
        <taxon>Sordariomycetes</taxon>
        <taxon>Sordariomycetidae</taxon>
        <taxon>Sordariales</taxon>
        <taxon>Schizotheciaceae</taxon>
        <taxon>Echria</taxon>
    </lineage>
</organism>
<evidence type="ECO:0000259" key="2">
    <source>
        <dbReference type="Pfam" id="PF06985"/>
    </source>
</evidence>
<gene>
    <name evidence="3" type="ORF">QBC47DRAFT_329085</name>
</gene>
<accession>A0AAJ0F8Q1</accession>
<feature type="domain" description="Heterokaryon incompatibility" evidence="2">
    <location>
        <begin position="223"/>
        <end position="402"/>
    </location>
</feature>
<proteinExistence type="predicted"/>
<sequence>MDYTDLKITKHQIRLLSILPASPADSSGPVECSMTVRPISLPPTVKEDEAGSGHVPENYISFDKYVTDPPPEMHVQELRELLAPILDEIAKDPGATLKAMREALPDELKQEAELVVHVTYRAIIDLLSGEEKIRVMTSIGDSSRPGGMKRRILMEGNNIIEAFEDEAGYATFFGETSMDWGAQKGSLRPADVNPFFRLPGTAPEKAEKESTGKSASDSDEWNYVAMSYCWGPEQPTADIIVNGKVTKVRANLEAGLRQFRDMEYFREGGKIWIDSLCINQEDIPEKQDQLQMMASIYRYAGNIIVWLGTEADDSDQAIYHLENAGRDFRSEYVEALDSSDPITATTWRTMAQIRMETSYDALKEKSKILEHEMSAPFFNEIAATLYKFFDRPYWRRLWIIQELCMGRSGMPIVCGKRVTQWRYIRDGVLKLMAILDLLDERFREKFPEQIVARPASLEHVAQIAQLEIMCHRRKIPEVPDNQLPLIAATWFEYGPLLGSALRRAVALASQSECSNSHDRIYGLLSIPGLPDLDIKIDYSKHLAQVFTEFSAASKPKRRIGILDGEWHAGGYVPVSFCKPYIGPQCQLFCQGKIVDVVNGTGAMSKADIDSGAIIFDPDDDLRPVQQPWKSDEELENQSPSRRGESVIHDVLVGGCDKSGRPAPDSFKCLYTAFPVEEPPVHSPFYRNWHFLNSSAELMVHGKPLASYFLHMTPPPASSDATENMSPPIETAAARQAMEARTKMRRLIVTEAGFLGLAPAQTRPGDSVILIVGHPKPLIARRGDHVGHQQYWYLIGEAYIAGLMGVEKMPLSDKPWYFHETMRTMAELETIAFE</sequence>
<name>A0AAJ0F8Q1_9PEZI</name>
<feature type="region of interest" description="Disordered" evidence="1">
    <location>
        <begin position="198"/>
        <end position="217"/>
    </location>
</feature>
<reference evidence="3" key="1">
    <citation type="submission" date="2023-06" db="EMBL/GenBank/DDBJ databases">
        <title>Genome-scale phylogeny and comparative genomics of the fungal order Sordariales.</title>
        <authorList>
            <consortium name="Lawrence Berkeley National Laboratory"/>
            <person name="Hensen N."/>
            <person name="Bonometti L."/>
            <person name="Westerberg I."/>
            <person name="Brannstrom I.O."/>
            <person name="Guillou S."/>
            <person name="Cros-Aarteil S."/>
            <person name="Calhoun S."/>
            <person name="Haridas S."/>
            <person name="Kuo A."/>
            <person name="Mondo S."/>
            <person name="Pangilinan J."/>
            <person name="Riley R."/>
            <person name="Labutti K."/>
            <person name="Andreopoulos B."/>
            <person name="Lipzen A."/>
            <person name="Chen C."/>
            <person name="Yanf M."/>
            <person name="Daum C."/>
            <person name="Ng V."/>
            <person name="Clum A."/>
            <person name="Steindorff A."/>
            <person name="Ohm R."/>
            <person name="Martin F."/>
            <person name="Silar P."/>
            <person name="Natvig D."/>
            <person name="Lalanne C."/>
            <person name="Gautier V."/>
            <person name="Ament-Velasquez S.L."/>
            <person name="Kruys A."/>
            <person name="Hutchinson M.I."/>
            <person name="Powell A.J."/>
            <person name="Barry K."/>
            <person name="Miller A.N."/>
            <person name="Grigoriev I.V."/>
            <person name="Debuchy R."/>
            <person name="Gladieux P."/>
            <person name="Thoren M.H."/>
            <person name="Johannesson H."/>
        </authorList>
    </citation>
    <scope>NUCLEOTIDE SEQUENCE</scope>
    <source>
        <strain evidence="3">PSN4</strain>
    </source>
</reference>
<evidence type="ECO:0000256" key="1">
    <source>
        <dbReference type="SAM" id="MobiDB-lite"/>
    </source>
</evidence>
<dbReference type="Proteomes" id="UP001239445">
    <property type="component" value="Unassembled WGS sequence"/>
</dbReference>
<dbReference type="PANTHER" id="PTHR24148">
    <property type="entry name" value="ANKYRIN REPEAT DOMAIN-CONTAINING PROTEIN 39 HOMOLOG-RELATED"/>
    <property type="match status" value="1"/>
</dbReference>